<dbReference type="CDD" id="cd00432">
    <property type="entry name" value="Ribosomal_L18_L5e"/>
    <property type="match status" value="1"/>
</dbReference>
<protein>
    <recommendedName>
        <fullName evidence="6">Large ribosomal subunit protein uL18c</fullName>
    </recommendedName>
    <alternativeName>
        <fullName evidence="7">CL18</fullName>
    </alternativeName>
</protein>
<dbReference type="GO" id="GO:0006412">
    <property type="term" value="P:translation"/>
    <property type="evidence" value="ECO:0007669"/>
    <property type="project" value="InterPro"/>
</dbReference>
<sequence length="240" mass="26435">MIRSQIYIQLIFLPLPVTSHTGWCIGSGSRKSSCVRIRRSQTRPPNKPDQAGVNQKRTQKQANMLSSSPSLSALTPSNGAISAAPTWFSPPMGGRALSPLGSRLAMASPTLRFPRVVAKKATSRENRTYRHERLRKKVEGTPERPRMSVFRSNKHLHVQVIDDTKKHTLAAASTMQKALSQEVEYSSGPTIEVAKKVGETIAKACLEKGITKVVFDRGGYLYHGRIQALADAARENGLEF</sequence>
<dbReference type="AlphaFoldDB" id="A0AAV8FTI2"/>
<feature type="signal peptide" evidence="9">
    <location>
        <begin position="1"/>
        <end position="21"/>
    </location>
</feature>
<feature type="chain" id="PRO_5043765101" description="Large ribosomal subunit protein uL18c" evidence="9">
    <location>
        <begin position="22"/>
        <end position="240"/>
    </location>
</feature>
<evidence type="ECO:0000256" key="5">
    <source>
        <dbReference type="ARBA" id="ARBA00023274"/>
    </source>
</evidence>
<gene>
    <name evidence="10" type="ORF">LUZ62_046661</name>
</gene>
<dbReference type="GO" id="GO:0005737">
    <property type="term" value="C:cytoplasm"/>
    <property type="evidence" value="ECO:0007669"/>
    <property type="project" value="UniProtKB-ARBA"/>
</dbReference>
<reference evidence="10" key="1">
    <citation type="submission" date="2022-08" db="EMBL/GenBank/DDBJ databases">
        <authorList>
            <person name="Marques A."/>
        </authorList>
    </citation>
    <scope>NUCLEOTIDE SEQUENCE</scope>
    <source>
        <strain evidence="10">RhyPub2mFocal</strain>
        <tissue evidence="10">Leaves</tissue>
    </source>
</reference>
<evidence type="ECO:0000256" key="9">
    <source>
        <dbReference type="SAM" id="SignalP"/>
    </source>
</evidence>
<keyword evidence="4 10" id="KW-0689">Ribosomal protein</keyword>
<evidence type="ECO:0000313" key="10">
    <source>
        <dbReference type="EMBL" id="KAJ4795415.1"/>
    </source>
</evidence>
<evidence type="ECO:0000256" key="1">
    <source>
        <dbReference type="ARBA" id="ARBA00007116"/>
    </source>
</evidence>
<dbReference type="GO" id="GO:0003735">
    <property type="term" value="F:structural constituent of ribosome"/>
    <property type="evidence" value="ECO:0007669"/>
    <property type="project" value="InterPro"/>
</dbReference>
<organism evidence="10 11">
    <name type="scientific">Rhynchospora pubera</name>
    <dbReference type="NCBI Taxonomy" id="906938"/>
    <lineage>
        <taxon>Eukaryota</taxon>
        <taxon>Viridiplantae</taxon>
        <taxon>Streptophyta</taxon>
        <taxon>Embryophyta</taxon>
        <taxon>Tracheophyta</taxon>
        <taxon>Spermatophyta</taxon>
        <taxon>Magnoliopsida</taxon>
        <taxon>Liliopsida</taxon>
        <taxon>Poales</taxon>
        <taxon>Cyperaceae</taxon>
        <taxon>Cyperoideae</taxon>
        <taxon>Rhynchosporeae</taxon>
        <taxon>Rhynchospora</taxon>
    </lineage>
</organism>
<dbReference type="InterPro" id="IPR005484">
    <property type="entry name" value="Ribosomal_uL18_bac/plant/anim"/>
</dbReference>
<keyword evidence="5" id="KW-0687">Ribonucleoprotein</keyword>
<dbReference type="FunFam" id="3.30.420.100:FF:000001">
    <property type="entry name" value="50S ribosomal protein L18"/>
    <property type="match status" value="1"/>
</dbReference>
<keyword evidence="2" id="KW-0699">rRNA-binding</keyword>
<dbReference type="Gene3D" id="3.30.420.100">
    <property type="match status" value="1"/>
</dbReference>
<evidence type="ECO:0000256" key="4">
    <source>
        <dbReference type="ARBA" id="ARBA00022980"/>
    </source>
</evidence>
<dbReference type="GO" id="GO:0008097">
    <property type="term" value="F:5S rRNA binding"/>
    <property type="evidence" value="ECO:0007669"/>
    <property type="project" value="TreeGrafter"/>
</dbReference>
<comment type="caution">
    <text evidence="10">The sequence shown here is derived from an EMBL/GenBank/DDBJ whole genome shotgun (WGS) entry which is preliminary data.</text>
</comment>
<dbReference type="HAMAP" id="MF_01337_B">
    <property type="entry name" value="Ribosomal_uL18_B"/>
    <property type="match status" value="1"/>
</dbReference>
<comment type="similarity">
    <text evidence="1">Belongs to the universal ribosomal protein uL18 family.</text>
</comment>
<evidence type="ECO:0000256" key="7">
    <source>
        <dbReference type="ARBA" id="ARBA00082729"/>
    </source>
</evidence>
<keyword evidence="11" id="KW-1185">Reference proteome</keyword>
<feature type="region of interest" description="Disordered" evidence="8">
    <location>
        <begin position="37"/>
        <end position="76"/>
    </location>
</feature>
<keyword evidence="3" id="KW-0694">RNA-binding</keyword>
<dbReference type="GO" id="GO:1990904">
    <property type="term" value="C:ribonucleoprotein complex"/>
    <property type="evidence" value="ECO:0007669"/>
    <property type="project" value="UniProtKB-KW"/>
</dbReference>
<accession>A0AAV8FTI2</accession>
<dbReference type="EMBL" id="JAMFTS010000002">
    <property type="protein sequence ID" value="KAJ4795415.1"/>
    <property type="molecule type" value="Genomic_DNA"/>
</dbReference>
<dbReference type="Pfam" id="PF00861">
    <property type="entry name" value="Ribosomal_L18p"/>
    <property type="match status" value="1"/>
</dbReference>
<keyword evidence="9" id="KW-0732">Signal</keyword>
<dbReference type="InterPro" id="IPR057268">
    <property type="entry name" value="Ribosomal_L18"/>
</dbReference>
<feature type="compositionally biased region" description="Polar residues" evidence="8">
    <location>
        <begin position="52"/>
        <end position="64"/>
    </location>
</feature>
<name>A0AAV8FTI2_9POAL</name>
<evidence type="ECO:0000256" key="3">
    <source>
        <dbReference type="ARBA" id="ARBA00022884"/>
    </source>
</evidence>
<feature type="compositionally biased region" description="Low complexity" evidence="8">
    <location>
        <begin position="65"/>
        <end position="76"/>
    </location>
</feature>
<dbReference type="PANTHER" id="PTHR12899">
    <property type="entry name" value="39S RIBOSOMAL PROTEIN L18, MITOCHONDRIAL"/>
    <property type="match status" value="1"/>
</dbReference>
<dbReference type="SUPFAM" id="SSF53137">
    <property type="entry name" value="Translational machinery components"/>
    <property type="match status" value="1"/>
</dbReference>
<evidence type="ECO:0000256" key="2">
    <source>
        <dbReference type="ARBA" id="ARBA00022730"/>
    </source>
</evidence>
<proteinExistence type="inferred from homology"/>
<evidence type="ECO:0000256" key="6">
    <source>
        <dbReference type="ARBA" id="ARBA00035303"/>
    </source>
</evidence>
<evidence type="ECO:0000256" key="8">
    <source>
        <dbReference type="SAM" id="MobiDB-lite"/>
    </source>
</evidence>
<evidence type="ECO:0000313" key="11">
    <source>
        <dbReference type="Proteomes" id="UP001140206"/>
    </source>
</evidence>
<dbReference type="PANTHER" id="PTHR12899:SF3">
    <property type="entry name" value="LARGE RIBOSOMAL SUBUNIT PROTEIN UL18M"/>
    <property type="match status" value="1"/>
</dbReference>
<dbReference type="InterPro" id="IPR004389">
    <property type="entry name" value="Ribosomal_uL18_bac-type"/>
</dbReference>
<dbReference type="NCBIfam" id="TIGR00060">
    <property type="entry name" value="L18_bact"/>
    <property type="match status" value="1"/>
</dbReference>
<dbReference type="Proteomes" id="UP001140206">
    <property type="component" value="Chromosome 2"/>
</dbReference>
<dbReference type="GO" id="GO:0005840">
    <property type="term" value="C:ribosome"/>
    <property type="evidence" value="ECO:0007669"/>
    <property type="project" value="UniProtKB-KW"/>
</dbReference>